<dbReference type="PANTHER" id="PTHR30605:SF0">
    <property type="entry name" value="ANHYDRO-N-ACETYLMURAMIC ACID KINASE"/>
    <property type="match status" value="1"/>
</dbReference>
<dbReference type="InterPro" id="IPR005338">
    <property type="entry name" value="Anhydro_N_Ac-Mur_kinase"/>
</dbReference>
<dbReference type="EMBL" id="CP016397">
    <property type="protein sequence ID" value="ASQ45826.1"/>
    <property type="molecule type" value="Genomic_DNA"/>
</dbReference>
<dbReference type="Pfam" id="PF03702">
    <property type="entry name" value="AnmK"/>
    <property type="match status" value="1"/>
</dbReference>
<evidence type="ECO:0000256" key="1">
    <source>
        <dbReference type="HAMAP-Rule" id="MF_01270"/>
    </source>
</evidence>
<organism evidence="2 3">
    <name type="scientific">Legionella clemsonensis</name>
    <dbReference type="NCBI Taxonomy" id="1867846"/>
    <lineage>
        <taxon>Bacteria</taxon>
        <taxon>Pseudomonadati</taxon>
        <taxon>Pseudomonadota</taxon>
        <taxon>Gammaproteobacteria</taxon>
        <taxon>Legionellales</taxon>
        <taxon>Legionellaceae</taxon>
        <taxon>Legionella</taxon>
    </lineage>
</organism>
<dbReference type="GO" id="GO:0005524">
    <property type="term" value="F:ATP binding"/>
    <property type="evidence" value="ECO:0007669"/>
    <property type="project" value="UniProtKB-UniRule"/>
</dbReference>
<protein>
    <recommendedName>
        <fullName evidence="1">Anhydro-N-acetylmuramic acid kinase</fullName>
        <ecNumber evidence="1">2.7.1.170</ecNumber>
    </recommendedName>
    <alternativeName>
        <fullName evidence="1">AnhMurNAc kinase</fullName>
    </alternativeName>
</protein>
<dbReference type="InterPro" id="IPR043129">
    <property type="entry name" value="ATPase_NBD"/>
</dbReference>
<dbReference type="Gene3D" id="3.30.420.40">
    <property type="match status" value="2"/>
</dbReference>
<comment type="pathway">
    <text evidence="1">Cell wall biogenesis; peptidoglycan recycling.</text>
</comment>
<dbReference type="OrthoDB" id="9763949at2"/>
<dbReference type="GO" id="GO:0016301">
    <property type="term" value="F:kinase activity"/>
    <property type="evidence" value="ECO:0007669"/>
    <property type="project" value="UniProtKB-KW"/>
</dbReference>
<dbReference type="UniPathway" id="UPA00343"/>
<comment type="similarity">
    <text evidence="1">Belongs to the anhydro-N-acetylmuramic acid kinase family.</text>
</comment>
<reference evidence="3" key="1">
    <citation type="submission" date="2016-07" db="EMBL/GenBank/DDBJ databases">
        <authorList>
            <person name="Florea S."/>
            <person name="Webb J.S."/>
            <person name="Jaromczyk J."/>
            <person name="Schardl C.L."/>
        </authorList>
    </citation>
    <scope>NUCLEOTIDE SEQUENCE [LARGE SCALE GENOMIC DNA]</scope>
    <source>
        <strain evidence="3">CDC-D5610</strain>
    </source>
</reference>
<dbReference type="HAMAP" id="MF_01270">
    <property type="entry name" value="AnhMurNAc_kinase"/>
    <property type="match status" value="1"/>
</dbReference>
<dbReference type="Proteomes" id="UP000201728">
    <property type="component" value="Chromosome"/>
</dbReference>
<dbReference type="PANTHER" id="PTHR30605">
    <property type="entry name" value="ANHYDRO-N-ACETYLMURAMIC ACID KINASE"/>
    <property type="match status" value="1"/>
</dbReference>
<gene>
    <name evidence="1 2" type="primary">anmK</name>
    <name evidence="2" type="ORF">clem_06355</name>
</gene>
<keyword evidence="3" id="KW-1185">Reference proteome</keyword>
<evidence type="ECO:0000313" key="3">
    <source>
        <dbReference type="Proteomes" id="UP000201728"/>
    </source>
</evidence>
<dbReference type="GO" id="GO:0016773">
    <property type="term" value="F:phosphotransferase activity, alcohol group as acceptor"/>
    <property type="evidence" value="ECO:0007669"/>
    <property type="project" value="UniProtKB-UniRule"/>
</dbReference>
<dbReference type="GO" id="GO:0006040">
    <property type="term" value="P:amino sugar metabolic process"/>
    <property type="evidence" value="ECO:0007669"/>
    <property type="project" value="InterPro"/>
</dbReference>
<dbReference type="GO" id="GO:0097175">
    <property type="term" value="P:1,6-anhydro-N-acetyl-beta-muramic acid catabolic process"/>
    <property type="evidence" value="ECO:0007669"/>
    <property type="project" value="UniProtKB-UniRule"/>
</dbReference>
<keyword evidence="1" id="KW-0547">Nucleotide-binding</keyword>
<comment type="catalytic activity">
    <reaction evidence="1">
        <text>1,6-anhydro-N-acetyl-beta-muramate + ATP + H2O = N-acetyl-D-muramate 6-phosphate + ADP + H(+)</text>
        <dbReference type="Rhea" id="RHEA:24952"/>
        <dbReference type="ChEBI" id="CHEBI:15377"/>
        <dbReference type="ChEBI" id="CHEBI:15378"/>
        <dbReference type="ChEBI" id="CHEBI:30616"/>
        <dbReference type="ChEBI" id="CHEBI:58690"/>
        <dbReference type="ChEBI" id="CHEBI:58722"/>
        <dbReference type="ChEBI" id="CHEBI:456216"/>
        <dbReference type="EC" id="2.7.1.170"/>
    </reaction>
</comment>
<dbReference type="EC" id="2.7.1.170" evidence="1"/>
<dbReference type="KEGG" id="lcd:clem_06355"/>
<feature type="binding site" evidence="1">
    <location>
        <begin position="3"/>
        <end position="10"/>
    </location>
    <ligand>
        <name>ATP</name>
        <dbReference type="ChEBI" id="CHEBI:30616"/>
    </ligand>
</feature>
<keyword evidence="1 2" id="KW-0808">Transferase</keyword>
<accession>A0A222P1W3</accession>
<dbReference type="UniPathway" id="UPA00544"/>
<evidence type="ECO:0000313" key="2">
    <source>
        <dbReference type="EMBL" id="ASQ45826.1"/>
    </source>
</evidence>
<keyword evidence="1" id="KW-0067">ATP-binding</keyword>
<keyword evidence="1 2" id="KW-0418">Kinase</keyword>
<proteinExistence type="inferred from homology"/>
<dbReference type="SUPFAM" id="SSF53067">
    <property type="entry name" value="Actin-like ATPase domain"/>
    <property type="match status" value="1"/>
</dbReference>
<dbReference type="GO" id="GO:0009254">
    <property type="term" value="P:peptidoglycan turnover"/>
    <property type="evidence" value="ECO:0007669"/>
    <property type="project" value="UniProtKB-UniRule"/>
</dbReference>
<sequence>MSGTSMDGIDAAMIDLESNYFIAGITQPYSRRVKDFLEQIFQEKLHALSAFSQLNTLLGREFAQAALALIEQVNLPCSSIQAIGSHGQTVCHDATADIPYTVQLGCGHTIAELTGITVVADFRTRDLIVGGQGAPFAPIYHQALFKHYSFPLAVVNVGGIANLSYLSEELTVHGYDTGPGNCLMDAWIKRHLGHAFDKNGEWATSGKVIEPLLTALLQDSYFEKIPPKSIGKEYFSLAWLEHYLQPQYSTVDIQATLLMLTAHTIAHAVALEKMPPSQLLICGGGAHNLALINTLSSLLPNMSVKSTEAYGINPDFIEALMFAWLANKTLTNEALDMRSITGAKRAAILGTIYPAGIDKRNWLRV</sequence>
<comment type="function">
    <text evidence="1">Catalyzes the specific phosphorylation of 1,6-anhydro-N-acetylmuramic acid (anhMurNAc) with the simultaneous cleavage of the 1,6-anhydro ring, generating MurNAc-6-P. Is required for the utilization of anhMurNAc either imported from the medium or derived from its own cell wall murein, and thus plays a role in cell wall recycling.</text>
</comment>
<dbReference type="CDD" id="cd24050">
    <property type="entry name" value="ASKHA_NBD_ANMK"/>
    <property type="match status" value="1"/>
</dbReference>
<name>A0A222P1W3_9GAMM</name>
<dbReference type="AlphaFoldDB" id="A0A222P1W3"/>
<comment type="pathway">
    <text evidence="1">Amino-sugar metabolism; 1,6-anhydro-N-acetylmuramate degradation.</text>
</comment>
<dbReference type="NCBIfam" id="NF007139">
    <property type="entry name" value="PRK09585.1-3"/>
    <property type="match status" value="1"/>
</dbReference>
<keyword evidence="1" id="KW-0119">Carbohydrate metabolism</keyword>